<dbReference type="Proteomes" id="UP000028700">
    <property type="component" value="Unassembled WGS sequence"/>
</dbReference>
<dbReference type="SUPFAM" id="SSF51735">
    <property type="entry name" value="NAD(P)-binding Rossmann-fold domains"/>
    <property type="match status" value="1"/>
</dbReference>
<evidence type="ECO:0000313" key="7">
    <source>
        <dbReference type="EMBL" id="GAK47271.1"/>
    </source>
</evidence>
<reference evidence="7" key="1">
    <citation type="journal article" date="2014" name="Genome Announc.">
        <title>Draft Genome Sequence of Lactobacillus oryzae Strain SG293T.</title>
        <authorList>
            <person name="Tanizawa Y."/>
            <person name="Fujisawa T."/>
            <person name="Mochizuki T."/>
            <person name="Kaminuma E."/>
            <person name="Nakamura Y."/>
            <person name="Tohno M."/>
        </authorList>
    </citation>
    <scope>NUCLEOTIDE SEQUENCE [LARGE SCALE GENOMIC DNA]</scope>
    <source>
        <strain evidence="7">SG293</strain>
    </source>
</reference>
<proteinExistence type="inferred from homology"/>
<protein>
    <submittedName>
        <fullName evidence="7">D-lactate dehydrogenase</fullName>
    </submittedName>
</protein>
<dbReference type="InterPro" id="IPR058205">
    <property type="entry name" value="D-LDH-like"/>
</dbReference>
<gene>
    <name evidence="7" type="primary">ldhD</name>
    <name evidence="7" type="ORF">LOSG293_040170</name>
</gene>
<dbReference type="Pfam" id="PF00389">
    <property type="entry name" value="2-Hacid_dh"/>
    <property type="match status" value="1"/>
</dbReference>
<feature type="domain" description="D-isomer specific 2-hydroxyacid dehydrogenase NAD-binding" evidence="6">
    <location>
        <begin position="112"/>
        <end position="298"/>
    </location>
</feature>
<evidence type="ECO:0000259" key="5">
    <source>
        <dbReference type="Pfam" id="PF00389"/>
    </source>
</evidence>
<dbReference type="RefSeq" id="WP_034526338.1">
    <property type="nucleotide sequence ID" value="NZ_BBJM01000004.1"/>
</dbReference>
<keyword evidence="2 4" id="KW-0560">Oxidoreductase</keyword>
<dbReference type="InterPro" id="IPR036291">
    <property type="entry name" value="NAD(P)-bd_dom_sf"/>
</dbReference>
<dbReference type="STRING" id="1291743.LOSG293_040170"/>
<dbReference type="SUPFAM" id="SSF52283">
    <property type="entry name" value="Formate/glycerate dehydrogenase catalytic domain-like"/>
    <property type="match status" value="1"/>
</dbReference>
<comment type="similarity">
    <text evidence="1 4">Belongs to the D-isomer specific 2-hydroxyacid dehydrogenase family.</text>
</comment>
<evidence type="ECO:0000259" key="6">
    <source>
        <dbReference type="Pfam" id="PF02826"/>
    </source>
</evidence>
<feature type="domain" description="D-isomer specific 2-hydroxyacid dehydrogenase catalytic" evidence="5">
    <location>
        <begin position="4"/>
        <end position="324"/>
    </location>
</feature>
<name>A0A081BGV3_9LACO</name>
<evidence type="ECO:0000256" key="1">
    <source>
        <dbReference type="ARBA" id="ARBA00005854"/>
    </source>
</evidence>
<sequence>MKILMYSVRPDEHAVIEQWATDHQATIEFNTEILSAETVDLANGYDGIVLAQHEALADPIIYEKLSAMGIHHIALRITGYDIIDFKLAKEHHILVTNVPAYSPRSVAEEALTHAMMLIRNIKVTTKMMQWHDYSWKNLQAREVHNLTVGVIGVGKIGTTTARLFKALGATVLGHDIVERPEIADTLTYVSKEDLLAQSDIVSIHTNMDESTWHLISDQELKLMKPTAILLNCARGPIVDIKALENALQNGEIAGAGLDTFEGDEHIFGNDLRQNDTVSTDLIDRLMAMDNVTVTPHIGFYTDAAVDNMVKIALNDVAKLLNDEPKDVHLVTEG</sequence>
<evidence type="ECO:0000256" key="3">
    <source>
        <dbReference type="ARBA" id="ARBA00023027"/>
    </source>
</evidence>
<dbReference type="PROSITE" id="PS00065">
    <property type="entry name" value="D_2_HYDROXYACID_DH_1"/>
    <property type="match status" value="1"/>
</dbReference>
<evidence type="ECO:0000256" key="2">
    <source>
        <dbReference type="ARBA" id="ARBA00023002"/>
    </source>
</evidence>
<dbReference type="Pfam" id="PF02826">
    <property type="entry name" value="2-Hacid_dh_C"/>
    <property type="match status" value="1"/>
</dbReference>
<accession>A0A081BGV3</accession>
<evidence type="ECO:0000313" key="8">
    <source>
        <dbReference type="Proteomes" id="UP000028700"/>
    </source>
</evidence>
<dbReference type="CDD" id="cd12186">
    <property type="entry name" value="LDH"/>
    <property type="match status" value="1"/>
</dbReference>
<keyword evidence="3" id="KW-0520">NAD</keyword>
<comment type="caution">
    <text evidence="7">The sequence shown here is derived from an EMBL/GenBank/DDBJ whole genome shotgun (WGS) entry which is preliminary data.</text>
</comment>
<dbReference type="InterPro" id="IPR006139">
    <property type="entry name" value="D-isomer_2_OHA_DH_cat_dom"/>
</dbReference>
<dbReference type="PANTHER" id="PTHR43026:SF1">
    <property type="entry name" value="2-HYDROXYACID DEHYDROGENASE HOMOLOG 1-RELATED"/>
    <property type="match status" value="1"/>
</dbReference>
<dbReference type="Gene3D" id="3.40.50.720">
    <property type="entry name" value="NAD(P)-binding Rossmann-like Domain"/>
    <property type="match status" value="2"/>
</dbReference>
<dbReference type="GO" id="GO:0051287">
    <property type="term" value="F:NAD binding"/>
    <property type="evidence" value="ECO:0007669"/>
    <property type="project" value="InterPro"/>
</dbReference>
<dbReference type="eggNOG" id="COG1052">
    <property type="taxonomic scope" value="Bacteria"/>
</dbReference>
<organism evidence="7 8">
    <name type="scientific">Secundilactobacillus oryzae JCM 18671</name>
    <dbReference type="NCBI Taxonomy" id="1291743"/>
    <lineage>
        <taxon>Bacteria</taxon>
        <taxon>Bacillati</taxon>
        <taxon>Bacillota</taxon>
        <taxon>Bacilli</taxon>
        <taxon>Lactobacillales</taxon>
        <taxon>Lactobacillaceae</taxon>
        <taxon>Secundilactobacillus</taxon>
    </lineage>
</organism>
<dbReference type="OrthoDB" id="9805416at2"/>
<dbReference type="InterPro" id="IPR029752">
    <property type="entry name" value="D-isomer_DH_CS1"/>
</dbReference>
<keyword evidence="8" id="KW-1185">Reference proteome</keyword>
<dbReference type="GO" id="GO:0008720">
    <property type="term" value="F:D-lactate dehydrogenase (NAD+) activity"/>
    <property type="evidence" value="ECO:0007669"/>
    <property type="project" value="TreeGrafter"/>
</dbReference>
<dbReference type="PROSITE" id="PS00671">
    <property type="entry name" value="D_2_HYDROXYACID_DH_3"/>
    <property type="match status" value="1"/>
</dbReference>
<dbReference type="InterPro" id="IPR006140">
    <property type="entry name" value="D-isomer_DH_NAD-bd"/>
</dbReference>
<dbReference type="InterPro" id="IPR029753">
    <property type="entry name" value="D-isomer_DH_CS"/>
</dbReference>
<dbReference type="PANTHER" id="PTHR43026">
    <property type="entry name" value="2-HYDROXYACID DEHYDROGENASE HOMOLOG 1-RELATED"/>
    <property type="match status" value="1"/>
</dbReference>
<evidence type="ECO:0000256" key="4">
    <source>
        <dbReference type="RuleBase" id="RU003719"/>
    </source>
</evidence>
<dbReference type="AlphaFoldDB" id="A0A081BGV3"/>
<dbReference type="EMBL" id="BBJM01000004">
    <property type="protein sequence ID" value="GAK47271.1"/>
    <property type="molecule type" value="Genomic_DNA"/>
</dbReference>